<evidence type="ECO:0000313" key="11">
    <source>
        <dbReference type="Proteomes" id="UP001208186"/>
    </source>
</evidence>
<sequence>MATRPSTGAGEILDVQLRPYLRVARLPFLALPVTLVVLGVTAAARDGSIVPVRSLLALIGLLAAHVAVNALNEASDYERGIDQRTDPTPFSGGSGALPDGELQPGDARRFAYLAAGVAAGVGVYFLATVGPAVVPLLVAGAVFAIGYTDVFARVALGEVVAGLGLGGLPVLGVALVQDGAVGPTAVAVTVPASLLTAALLLLNEFPDEHADRTGGRRNVVLVFGRRRAAWTYVLVALAVPASLLGLVALGRLPTWALLGVVPSLLLARPLSWALYRPEQSVPVERLRDNVAWILGTNLAVAIGIAAAGM</sequence>
<feature type="transmembrane region" description="Helical" evidence="8">
    <location>
        <begin position="182"/>
        <end position="202"/>
    </location>
</feature>
<dbReference type="PANTHER" id="PTHR13929:SF0">
    <property type="entry name" value="UBIA PRENYLTRANSFERASE DOMAIN-CONTAINING PROTEIN 1"/>
    <property type="match status" value="1"/>
</dbReference>
<evidence type="ECO:0000256" key="2">
    <source>
        <dbReference type="ARBA" id="ARBA00004863"/>
    </source>
</evidence>
<dbReference type="InterPro" id="IPR000537">
    <property type="entry name" value="UbiA_prenyltransferase"/>
</dbReference>
<dbReference type="GO" id="GO:0042371">
    <property type="term" value="P:vitamin K biosynthetic process"/>
    <property type="evidence" value="ECO:0007669"/>
    <property type="project" value="TreeGrafter"/>
</dbReference>
<dbReference type="GO" id="GO:0004659">
    <property type="term" value="F:prenyltransferase activity"/>
    <property type="evidence" value="ECO:0007669"/>
    <property type="project" value="InterPro"/>
</dbReference>
<dbReference type="EMBL" id="JAOPKD010000029">
    <property type="protein sequence ID" value="MCU4728515.1"/>
    <property type="molecule type" value="Genomic_DNA"/>
</dbReference>
<evidence type="ECO:0000256" key="8">
    <source>
        <dbReference type="SAM" id="Phobius"/>
    </source>
</evidence>
<evidence type="ECO:0000256" key="1">
    <source>
        <dbReference type="ARBA" id="ARBA00004651"/>
    </source>
</evidence>
<evidence type="ECO:0000256" key="3">
    <source>
        <dbReference type="ARBA" id="ARBA00022428"/>
    </source>
</evidence>
<evidence type="ECO:0000256" key="5">
    <source>
        <dbReference type="ARBA" id="ARBA00022692"/>
    </source>
</evidence>
<feature type="transmembrane region" description="Helical" evidence="8">
    <location>
        <begin position="290"/>
        <end position="308"/>
    </location>
</feature>
<keyword evidence="3" id="KW-0474">Menaquinone biosynthesis</keyword>
<comment type="caution">
    <text evidence="10">The sequence shown here is derived from an EMBL/GenBank/DDBJ whole genome shotgun (WGS) entry which is preliminary data.</text>
</comment>
<evidence type="ECO:0000313" key="10">
    <source>
        <dbReference type="EMBL" id="MCU4728515.1"/>
    </source>
</evidence>
<keyword evidence="7 8" id="KW-0472">Membrane</keyword>
<dbReference type="Pfam" id="PF01040">
    <property type="entry name" value="UbiA"/>
    <property type="match status" value="1"/>
</dbReference>
<keyword evidence="6 8" id="KW-1133">Transmembrane helix</keyword>
<evidence type="ECO:0000256" key="6">
    <source>
        <dbReference type="ARBA" id="ARBA00022989"/>
    </source>
</evidence>
<keyword evidence="11" id="KW-1185">Reference proteome</keyword>
<gene>
    <name evidence="10" type="ORF">OB914_16315</name>
    <name evidence="9" type="ORF">OB916_15955</name>
</gene>
<dbReference type="InterPro" id="IPR026046">
    <property type="entry name" value="UBIAD1"/>
</dbReference>
<dbReference type="Gene3D" id="1.10.357.140">
    <property type="entry name" value="UbiA prenyltransferase"/>
    <property type="match status" value="1"/>
</dbReference>
<dbReference type="CDD" id="cd13962">
    <property type="entry name" value="PT_UbiA_UBIAD1"/>
    <property type="match status" value="1"/>
</dbReference>
<dbReference type="GO" id="GO:0009234">
    <property type="term" value="P:menaquinone biosynthetic process"/>
    <property type="evidence" value="ECO:0007669"/>
    <property type="project" value="UniProtKB-KW"/>
</dbReference>
<evidence type="ECO:0000256" key="7">
    <source>
        <dbReference type="ARBA" id="ARBA00023136"/>
    </source>
</evidence>
<organism evidence="10 12">
    <name type="scientific">Halapricum hydrolyticum</name>
    <dbReference type="NCBI Taxonomy" id="2979991"/>
    <lineage>
        <taxon>Archaea</taxon>
        <taxon>Methanobacteriati</taxon>
        <taxon>Methanobacteriota</taxon>
        <taxon>Stenosarchaea group</taxon>
        <taxon>Halobacteria</taxon>
        <taxon>Halobacteriales</taxon>
        <taxon>Haloarculaceae</taxon>
        <taxon>Halapricum</taxon>
    </lineage>
</organism>
<dbReference type="PANTHER" id="PTHR13929">
    <property type="entry name" value="1,4-DIHYDROXY-2-NAPHTHOATE OCTAPRENYLTRANSFERASE"/>
    <property type="match status" value="1"/>
</dbReference>
<comment type="subcellular location">
    <subcellularLocation>
        <location evidence="1">Cell membrane</location>
        <topology evidence="1">Multi-pass membrane protein</topology>
    </subcellularLocation>
</comment>
<dbReference type="GO" id="GO:0005886">
    <property type="term" value="C:plasma membrane"/>
    <property type="evidence" value="ECO:0007669"/>
    <property type="project" value="UniProtKB-SubCell"/>
</dbReference>
<accession>A0AAE3IDG6</accession>
<evidence type="ECO:0000313" key="9">
    <source>
        <dbReference type="EMBL" id="MCU4719542.1"/>
    </source>
</evidence>
<name>A0AAE3IDG6_9EURY</name>
<feature type="transmembrane region" description="Helical" evidence="8">
    <location>
        <begin position="26"/>
        <end position="44"/>
    </location>
</feature>
<feature type="transmembrane region" description="Helical" evidence="8">
    <location>
        <begin position="229"/>
        <end position="249"/>
    </location>
</feature>
<evidence type="ECO:0000256" key="4">
    <source>
        <dbReference type="ARBA" id="ARBA00022679"/>
    </source>
</evidence>
<feature type="transmembrane region" description="Helical" evidence="8">
    <location>
        <begin position="133"/>
        <end position="152"/>
    </location>
</feature>
<feature type="transmembrane region" description="Helical" evidence="8">
    <location>
        <begin position="50"/>
        <end position="71"/>
    </location>
</feature>
<reference evidence="10" key="1">
    <citation type="submission" date="2023-02" db="EMBL/GenBank/DDBJ databases">
        <title>Enrichment on poylsaccharides allowed isolation of novel metabolic and taxonomic groups of Haloarchaea.</title>
        <authorList>
            <person name="Sorokin D.Y."/>
            <person name="Elcheninov A.G."/>
            <person name="Khizhniak T.V."/>
            <person name="Kolganova T.V."/>
            <person name="Kublanov I.V."/>
        </authorList>
    </citation>
    <scope>NUCLEOTIDE SEQUENCE</scope>
    <source>
        <strain evidence="9 11">HArc-curdl5-1</strain>
        <strain evidence="10">HArc-curdl7</strain>
    </source>
</reference>
<comment type="pathway">
    <text evidence="2">Quinol/quinone metabolism; menaquinone biosynthesis.</text>
</comment>
<keyword evidence="4" id="KW-0808">Transferase</keyword>
<dbReference type="InterPro" id="IPR044878">
    <property type="entry name" value="UbiA_sf"/>
</dbReference>
<dbReference type="EMBL" id="JAOPKC010000032">
    <property type="protein sequence ID" value="MCU4719542.1"/>
    <property type="molecule type" value="Genomic_DNA"/>
</dbReference>
<feature type="transmembrane region" description="Helical" evidence="8">
    <location>
        <begin position="159"/>
        <end position="176"/>
    </location>
</feature>
<feature type="transmembrane region" description="Helical" evidence="8">
    <location>
        <begin position="255"/>
        <end position="275"/>
    </location>
</feature>
<dbReference type="PIRSF" id="PIRSF005355">
    <property type="entry name" value="UBIAD1"/>
    <property type="match status" value="1"/>
</dbReference>
<dbReference type="RefSeq" id="WP_315910289.1">
    <property type="nucleotide sequence ID" value="NZ_JAOPKC010000032.1"/>
</dbReference>
<proteinExistence type="predicted"/>
<protein>
    <submittedName>
        <fullName evidence="10">Prenyltransferase</fullName>
    </submittedName>
</protein>
<dbReference type="AlphaFoldDB" id="A0AAE3IDG6"/>
<keyword evidence="5 8" id="KW-0812">Transmembrane</keyword>
<dbReference type="Proteomes" id="UP001209746">
    <property type="component" value="Unassembled WGS sequence"/>
</dbReference>
<dbReference type="Proteomes" id="UP001208186">
    <property type="component" value="Unassembled WGS sequence"/>
</dbReference>
<evidence type="ECO:0000313" key="12">
    <source>
        <dbReference type="Proteomes" id="UP001209746"/>
    </source>
</evidence>